<dbReference type="Proteomes" id="UP000176897">
    <property type="component" value="Unassembled WGS sequence"/>
</dbReference>
<proteinExistence type="predicted"/>
<dbReference type="AlphaFoldDB" id="A0A1F7UTJ8"/>
<sequence length="360" mass="40561">MTPEEYPRNEHNSEGPGFTLADFINSWAKRWKMFAFIVVVFLVAGTVQFKSRPLLPFVHRTAFEVGTKGDGTLIESLPSVKAKLEGAYIPEVLARHAKEEGYSDARYGVKINGEEEEVKGKNQEDTSNTLVIESTGGESATPALLEIHNRIAKRLIDDHATQAVRQKRELAQEKVRAEHKLDEFQEAEAFLPRKRELIDERIALVRRQIAATEDLVNTTEKDRSRALISAATKENIDQSLATTFLLLDSTMASHRDKLRALEEDLFVKLPQERAAIDQEVTQLKRSQIEQQQIVDNIAFQIDNFRSTTISLEPSRLPRLPLSGVLYQTLAIFGGIGFVLGLFMVAFVEFASQARKQARGR</sequence>
<name>A0A1F7UTJ8_9BACT</name>
<feature type="transmembrane region" description="Helical" evidence="2">
    <location>
        <begin position="324"/>
        <end position="350"/>
    </location>
</feature>
<keyword evidence="2" id="KW-1133">Transmembrane helix</keyword>
<feature type="coiled-coil region" evidence="1">
    <location>
        <begin position="160"/>
        <end position="187"/>
    </location>
</feature>
<evidence type="ECO:0000313" key="4">
    <source>
        <dbReference type="Proteomes" id="UP000176897"/>
    </source>
</evidence>
<keyword evidence="2" id="KW-0812">Transmembrane</keyword>
<keyword evidence="1" id="KW-0175">Coiled coil</keyword>
<protein>
    <recommendedName>
        <fullName evidence="5">Polysaccharide chain length determinant N-terminal domain-containing protein</fullName>
    </recommendedName>
</protein>
<evidence type="ECO:0000256" key="1">
    <source>
        <dbReference type="SAM" id="Coils"/>
    </source>
</evidence>
<evidence type="ECO:0000256" key="2">
    <source>
        <dbReference type="SAM" id="Phobius"/>
    </source>
</evidence>
<evidence type="ECO:0008006" key="5">
    <source>
        <dbReference type="Google" id="ProtNLM"/>
    </source>
</evidence>
<evidence type="ECO:0000313" key="3">
    <source>
        <dbReference type="EMBL" id="OGL81579.1"/>
    </source>
</evidence>
<comment type="caution">
    <text evidence="3">The sequence shown here is derived from an EMBL/GenBank/DDBJ whole genome shotgun (WGS) entry which is preliminary data.</text>
</comment>
<dbReference type="STRING" id="1802401.A3B21_04130"/>
<organism evidence="3 4">
    <name type="scientific">Candidatus Uhrbacteria bacterium RIFCSPLOWO2_01_FULL_47_24</name>
    <dbReference type="NCBI Taxonomy" id="1802401"/>
    <lineage>
        <taxon>Bacteria</taxon>
        <taxon>Candidatus Uhriibacteriota</taxon>
    </lineage>
</organism>
<accession>A0A1F7UTJ8</accession>
<feature type="transmembrane region" description="Helical" evidence="2">
    <location>
        <begin position="33"/>
        <end position="49"/>
    </location>
</feature>
<keyword evidence="2" id="KW-0472">Membrane</keyword>
<gene>
    <name evidence="3" type="ORF">A3B21_04130</name>
</gene>
<dbReference type="EMBL" id="MGEJ01000004">
    <property type="protein sequence ID" value="OGL81579.1"/>
    <property type="molecule type" value="Genomic_DNA"/>
</dbReference>
<reference evidence="3 4" key="1">
    <citation type="journal article" date="2016" name="Nat. Commun.">
        <title>Thousands of microbial genomes shed light on interconnected biogeochemical processes in an aquifer system.</title>
        <authorList>
            <person name="Anantharaman K."/>
            <person name="Brown C.T."/>
            <person name="Hug L.A."/>
            <person name="Sharon I."/>
            <person name="Castelle C.J."/>
            <person name="Probst A.J."/>
            <person name="Thomas B.C."/>
            <person name="Singh A."/>
            <person name="Wilkins M.J."/>
            <person name="Karaoz U."/>
            <person name="Brodie E.L."/>
            <person name="Williams K.H."/>
            <person name="Hubbard S.S."/>
            <person name="Banfield J.F."/>
        </authorList>
    </citation>
    <scope>NUCLEOTIDE SEQUENCE [LARGE SCALE GENOMIC DNA]</scope>
</reference>